<proteinExistence type="predicted"/>
<accession>A0A381XZ00</accession>
<dbReference type="EMBL" id="UINC01016890">
    <property type="protein sequence ID" value="SVA69978.1"/>
    <property type="molecule type" value="Genomic_DNA"/>
</dbReference>
<keyword evidence="1" id="KW-0812">Transmembrane</keyword>
<reference evidence="2" key="1">
    <citation type="submission" date="2018-05" db="EMBL/GenBank/DDBJ databases">
        <authorList>
            <person name="Lanie J.A."/>
            <person name="Ng W.-L."/>
            <person name="Kazmierczak K.M."/>
            <person name="Andrzejewski T.M."/>
            <person name="Davidsen T.M."/>
            <person name="Wayne K.J."/>
            <person name="Tettelin H."/>
            <person name="Glass J.I."/>
            <person name="Rusch D."/>
            <person name="Podicherti R."/>
            <person name="Tsui H.-C.T."/>
            <person name="Winkler M.E."/>
        </authorList>
    </citation>
    <scope>NUCLEOTIDE SEQUENCE</scope>
</reference>
<dbReference type="AlphaFoldDB" id="A0A381XZ00"/>
<keyword evidence="1" id="KW-0472">Membrane</keyword>
<evidence type="ECO:0000313" key="2">
    <source>
        <dbReference type="EMBL" id="SVA69978.1"/>
    </source>
</evidence>
<sequence length="126" mass="14156">MVKFCLQCKNTFWGGQYCPKCEGEVLLLDMAEEENRKYLPELNVDVRPKYFARSSMLLTCFGFIMALPLGAFVFLSGLSNSGNVELWGSLGIATIVGVSWGSWVASQKIFNKQMESVDNKKELQLD</sequence>
<protein>
    <submittedName>
        <fullName evidence="2">Uncharacterized protein</fullName>
    </submittedName>
</protein>
<name>A0A381XZ00_9ZZZZ</name>
<organism evidence="2">
    <name type="scientific">marine metagenome</name>
    <dbReference type="NCBI Taxonomy" id="408172"/>
    <lineage>
        <taxon>unclassified sequences</taxon>
        <taxon>metagenomes</taxon>
        <taxon>ecological metagenomes</taxon>
    </lineage>
</organism>
<feature type="transmembrane region" description="Helical" evidence="1">
    <location>
        <begin position="87"/>
        <end position="105"/>
    </location>
</feature>
<feature type="transmembrane region" description="Helical" evidence="1">
    <location>
        <begin position="56"/>
        <end position="75"/>
    </location>
</feature>
<gene>
    <name evidence="2" type="ORF">METZ01_LOCUS122832</name>
</gene>
<keyword evidence="1" id="KW-1133">Transmembrane helix</keyword>
<evidence type="ECO:0000256" key="1">
    <source>
        <dbReference type="SAM" id="Phobius"/>
    </source>
</evidence>